<keyword evidence="2" id="KW-0418">Kinase</keyword>
<dbReference type="Gene3D" id="3.30.110.170">
    <property type="entry name" value="Protein of unknown function (DUF541), domain 1"/>
    <property type="match status" value="1"/>
</dbReference>
<evidence type="ECO:0000313" key="3">
    <source>
        <dbReference type="Proteomes" id="UP000184041"/>
    </source>
</evidence>
<dbReference type="InterPro" id="IPR052022">
    <property type="entry name" value="26kDa_periplasmic_antigen"/>
</dbReference>
<dbReference type="PANTHER" id="PTHR34387:SF2">
    <property type="entry name" value="SLR1258 PROTEIN"/>
    <property type="match status" value="1"/>
</dbReference>
<evidence type="ECO:0000256" key="1">
    <source>
        <dbReference type="SAM" id="SignalP"/>
    </source>
</evidence>
<name>A0A1M5BH82_9BACT</name>
<reference evidence="2 3" key="1">
    <citation type="submission" date="2016-11" db="EMBL/GenBank/DDBJ databases">
        <authorList>
            <person name="Jaros S."/>
            <person name="Januszkiewicz K."/>
            <person name="Wedrychowicz H."/>
        </authorList>
    </citation>
    <scope>NUCLEOTIDE SEQUENCE [LARGE SCALE GENOMIC DNA]</scope>
    <source>
        <strain evidence="2 3">DSM 21986</strain>
    </source>
</reference>
<dbReference type="PANTHER" id="PTHR34387">
    <property type="entry name" value="SLR1258 PROTEIN"/>
    <property type="match status" value="1"/>
</dbReference>
<protein>
    <submittedName>
        <fullName evidence="2">Uncharacterized conserved protein YggE, contains kinase-interacting SIMPL domain</fullName>
    </submittedName>
</protein>
<dbReference type="OrthoDB" id="1524268at2"/>
<keyword evidence="2" id="KW-0808">Transferase</keyword>
<feature type="chain" id="PRO_5012770421" evidence="1">
    <location>
        <begin position="20"/>
        <end position="229"/>
    </location>
</feature>
<gene>
    <name evidence="2" type="ORF">SAMN05443144_108121</name>
</gene>
<organism evidence="2 3">
    <name type="scientific">Fodinibius roseus</name>
    <dbReference type="NCBI Taxonomy" id="1194090"/>
    <lineage>
        <taxon>Bacteria</taxon>
        <taxon>Pseudomonadati</taxon>
        <taxon>Balneolota</taxon>
        <taxon>Balneolia</taxon>
        <taxon>Balneolales</taxon>
        <taxon>Balneolaceae</taxon>
        <taxon>Fodinibius</taxon>
    </lineage>
</organism>
<evidence type="ECO:0000313" key="2">
    <source>
        <dbReference type="EMBL" id="SHF41690.1"/>
    </source>
</evidence>
<sequence>MRTLSLLLALFLVTGAIQAQDNAISIHSSASVELPADRIAFNINLNAEATNPQEAFDLHKEREEVLLELLKKHQIEEENIDFEPIAISRTNVHRQDQESRIRTRQSVTLTLSDFDRYEEIQVALIESGYDEFNGNFVSSKAESGKDEALRQALKTAREKAELIAKESDLQLDGIQSIDFSYNQSPPRPMMEMAAFQQDRSQSSLISEYGQSVSVSASVSVKYNFRPLEN</sequence>
<keyword evidence="1" id="KW-0732">Signal</keyword>
<dbReference type="GO" id="GO:0016301">
    <property type="term" value="F:kinase activity"/>
    <property type="evidence" value="ECO:0007669"/>
    <property type="project" value="UniProtKB-KW"/>
</dbReference>
<dbReference type="Proteomes" id="UP000184041">
    <property type="component" value="Unassembled WGS sequence"/>
</dbReference>
<dbReference type="AlphaFoldDB" id="A0A1M5BH82"/>
<accession>A0A1M5BH82</accession>
<proteinExistence type="predicted"/>
<feature type="signal peptide" evidence="1">
    <location>
        <begin position="1"/>
        <end position="19"/>
    </location>
</feature>
<dbReference type="Gene3D" id="3.30.70.2970">
    <property type="entry name" value="Protein of unknown function (DUF541), domain 2"/>
    <property type="match status" value="1"/>
</dbReference>
<dbReference type="InterPro" id="IPR007497">
    <property type="entry name" value="SIMPL/DUF541"/>
</dbReference>
<dbReference type="Pfam" id="PF04402">
    <property type="entry name" value="SIMPL"/>
    <property type="match status" value="1"/>
</dbReference>
<dbReference type="RefSeq" id="WP_084088153.1">
    <property type="nucleotide sequence ID" value="NZ_FQUS01000008.1"/>
</dbReference>
<dbReference type="EMBL" id="FQUS01000008">
    <property type="protein sequence ID" value="SHF41690.1"/>
    <property type="molecule type" value="Genomic_DNA"/>
</dbReference>
<dbReference type="STRING" id="1194090.SAMN05443144_108121"/>
<keyword evidence="3" id="KW-1185">Reference proteome</keyword>
<dbReference type="GO" id="GO:0006974">
    <property type="term" value="P:DNA damage response"/>
    <property type="evidence" value="ECO:0007669"/>
    <property type="project" value="TreeGrafter"/>
</dbReference>